<dbReference type="InterPro" id="IPR029044">
    <property type="entry name" value="Nucleotide-diphossugar_trans"/>
</dbReference>
<dbReference type="EMBL" id="LT670848">
    <property type="protein sequence ID" value="SHN02041.1"/>
    <property type="molecule type" value="Genomic_DNA"/>
</dbReference>
<dbReference type="Gene3D" id="3.90.550.10">
    <property type="entry name" value="Spore Coat Polysaccharide Biosynthesis Protein SpsA, Chain A"/>
    <property type="match status" value="1"/>
</dbReference>
<feature type="domain" description="Glycosyltransferase 2-like" evidence="1">
    <location>
        <begin position="5"/>
        <end position="169"/>
    </location>
</feature>
<dbReference type="PANTHER" id="PTHR10859">
    <property type="entry name" value="GLYCOSYL TRANSFERASE"/>
    <property type="match status" value="1"/>
</dbReference>
<dbReference type="GO" id="GO:0006487">
    <property type="term" value="P:protein N-linked glycosylation"/>
    <property type="evidence" value="ECO:0007669"/>
    <property type="project" value="TreeGrafter"/>
</dbReference>
<dbReference type="OrthoDB" id="952827at2"/>
<dbReference type="AlphaFoldDB" id="A0A1M7NEF3"/>
<proteinExistence type="predicted"/>
<dbReference type="PANTHER" id="PTHR10859:SF91">
    <property type="entry name" value="DOLICHYL-PHOSPHATE BETA-GLUCOSYLTRANSFERASE"/>
    <property type="match status" value="1"/>
</dbReference>
<keyword evidence="2" id="KW-0808">Transferase</keyword>
<accession>A0A1M7NEF3</accession>
<organism evidence="2 3">
    <name type="scientific">Salegentibacter salegens</name>
    <dbReference type="NCBI Taxonomy" id="143223"/>
    <lineage>
        <taxon>Bacteria</taxon>
        <taxon>Pseudomonadati</taxon>
        <taxon>Bacteroidota</taxon>
        <taxon>Flavobacteriia</taxon>
        <taxon>Flavobacteriales</taxon>
        <taxon>Flavobacteriaceae</taxon>
        <taxon>Salegentibacter</taxon>
    </lineage>
</organism>
<keyword evidence="3" id="KW-1185">Reference proteome</keyword>
<protein>
    <submittedName>
        <fullName evidence="2">Glycosyl transferase family 2</fullName>
    </submittedName>
</protein>
<dbReference type="InterPro" id="IPR001173">
    <property type="entry name" value="Glyco_trans_2-like"/>
</dbReference>
<evidence type="ECO:0000313" key="3">
    <source>
        <dbReference type="Proteomes" id="UP000190235"/>
    </source>
</evidence>
<gene>
    <name evidence="2" type="ORF">SAMN05878281_3076</name>
</gene>
<dbReference type="STRING" id="143223.SAMN05878281_3076"/>
<dbReference type="Proteomes" id="UP000190235">
    <property type="component" value="Chromosome I"/>
</dbReference>
<dbReference type="Pfam" id="PF00535">
    <property type="entry name" value="Glycos_transf_2"/>
    <property type="match status" value="1"/>
</dbReference>
<name>A0A1M7NEF3_9FLAO</name>
<dbReference type="SUPFAM" id="SSF53448">
    <property type="entry name" value="Nucleotide-diphospho-sugar transferases"/>
    <property type="match status" value="1"/>
</dbReference>
<evidence type="ECO:0000259" key="1">
    <source>
        <dbReference type="Pfam" id="PF00535"/>
    </source>
</evidence>
<sequence>MQNTCIIIPCYNEDERLDSKKFLQFLSQNEYHFCFVNDGSEDRTYDLIVAIQDAFPDKVTIVNLSRNRGKGEAVRQGFLDAEATGKFDYIGYFDADLATPLEEISYLKGYFQKDYKIIIGSRVKRLGAEITRNSLRHYLGRVFATVASIHLGIKVYDSQCGAKIFSCDMAKILFKEEFVTKWLFDLELIYRLKKYSPSDFEKDILEVPLRIWKEKKNSKMKVIDFILAPFDLYKIKKASS</sequence>
<evidence type="ECO:0000313" key="2">
    <source>
        <dbReference type="EMBL" id="SHN02041.1"/>
    </source>
</evidence>
<reference evidence="3" key="1">
    <citation type="submission" date="2016-11" db="EMBL/GenBank/DDBJ databases">
        <authorList>
            <person name="Varghese N."/>
            <person name="Submissions S."/>
        </authorList>
    </citation>
    <scope>NUCLEOTIDE SEQUENCE [LARGE SCALE GENOMIC DNA]</scope>
    <source>
        <strain evidence="3">ACAM 48</strain>
    </source>
</reference>
<dbReference type="GO" id="GO:0016740">
    <property type="term" value="F:transferase activity"/>
    <property type="evidence" value="ECO:0007669"/>
    <property type="project" value="UniProtKB-KW"/>
</dbReference>